<sequence>MVIFLSIALRPSVATVTRPSRVTDARCRRRKHIPKEHSRGTIFGLSKVANATLTTTDRLKSTTNMKWDSYTLSLFSLLAYN</sequence>
<organism evidence="1">
    <name type="scientific">Eucalyptus grandis</name>
    <name type="common">Flooded gum</name>
    <dbReference type="NCBI Taxonomy" id="71139"/>
    <lineage>
        <taxon>Eukaryota</taxon>
        <taxon>Viridiplantae</taxon>
        <taxon>Streptophyta</taxon>
        <taxon>Embryophyta</taxon>
        <taxon>Tracheophyta</taxon>
        <taxon>Spermatophyta</taxon>
        <taxon>Magnoliopsida</taxon>
        <taxon>eudicotyledons</taxon>
        <taxon>Gunneridae</taxon>
        <taxon>Pentapetalae</taxon>
        <taxon>rosids</taxon>
        <taxon>malvids</taxon>
        <taxon>Myrtales</taxon>
        <taxon>Myrtaceae</taxon>
        <taxon>Myrtoideae</taxon>
        <taxon>Eucalypteae</taxon>
        <taxon>Eucalyptus</taxon>
    </lineage>
</organism>
<protein>
    <submittedName>
        <fullName evidence="1">Uncharacterized protein</fullName>
    </submittedName>
</protein>
<evidence type="ECO:0000313" key="1">
    <source>
        <dbReference type="EMBL" id="KCW82929.1"/>
    </source>
</evidence>
<gene>
    <name evidence="1" type="ORF">EUGRSUZ_C04301</name>
</gene>
<dbReference type="AlphaFoldDB" id="A0A059CXL7"/>
<dbReference type="Gramene" id="KCW82929">
    <property type="protein sequence ID" value="KCW82929"/>
    <property type="gene ID" value="EUGRSUZ_C04301"/>
</dbReference>
<proteinExistence type="predicted"/>
<accession>A0A059CXL7</accession>
<dbReference type="InParanoid" id="A0A059CXL7"/>
<name>A0A059CXL7_EUCGR</name>
<dbReference type="EMBL" id="KK198755">
    <property type="protein sequence ID" value="KCW82929.1"/>
    <property type="molecule type" value="Genomic_DNA"/>
</dbReference>
<reference evidence="1" key="1">
    <citation type="submission" date="2013-07" db="EMBL/GenBank/DDBJ databases">
        <title>The genome of Eucalyptus grandis.</title>
        <authorList>
            <person name="Schmutz J."/>
            <person name="Hayes R."/>
            <person name="Myburg A."/>
            <person name="Tuskan G."/>
            <person name="Grattapaglia D."/>
            <person name="Rokhsar D.S."/>
        </authorList>
    </citation>
    <scope>NUCLEOTIDE SEQUENCE</scope>
    <source>
        <tissue evidence="1">Leaf extractions</tissue>
    </source>
</reference>